<keyword evidence="2" id="KW-1185">Reference proteome</keyword>
<comment type="caution">
    <text evidence="1">The sequence shown here is derived from an EMBL/GenBank/DDBJ whole genome shotgun (WGS) entry which is preliminary data.</text>
</comment>
<dbReference type="Proteomes" id="UP000789901">
    <property type="component" value="Unassembled WGS sequence"/>
</dbReference>
<gene>
    <name evidence="1" type="ORF">GMARGA_LOCUS35941</name>
</gene>
<sequence length="48" mass="5386">DLFFAVLGGSPRNFGVITHITLHVFKDEDHQNSHGLRAAYPYNSKSLD</sequence>
<dbReference type="EMBL" id="CAJVQB010068755">
    <property type="protein sequence ID" value="CAG8842359.1"/>
    <property type="molecule type" value="Genomic_DNA"/>
</dbReference>
<feature type="non-terminal residue" evidence="1">
    <location>
        <position position="48"/>
    </location>
</feature>
<name>A0ABN7WX14_GIGMA</name>
<accession>A0ABN7WX14</accession>
<protein>
    <submittedName>
        <fullName evidence="1">18115_t:CDS:1</fullName>
    </submittedName>
</protein>
<organism evidence="1 2">
    <name type="scientific">Gigaspora margarita</name>
    <dbReference type="NCBI Taxonomy" id="4874"/>
    <lineage>
        <taxon>Eukaryota</taxon>
        <taxon>Fungi</taxon>
        <taxon>Fungi incertae sedis</taxon>
        <taxon>Mucoromycota</taxon>
        <taxon>Glomeromycotina</taxon>
        <taxon>Glomeromycetes</taxon>
        <taxon>Diversisporales</taxon>
        <taxon>Gigasporaceae</taxon>
        <taxon>Gigaspora</taxon>
    </lineage>
</organism>
<reference evidence="1 2" key="1">
    <citation type="submission" date="2021-06" db="EMBL/GenBank/DDBJ databases">
        <authorList>
            <person name="Kallberg Y."/>
            <person name="Tangrot J."/>
            <person name="Rosling A."/>
        </authorList>
    </citation>
    <scope>NUCLEOTIDE SEQUENCE [LARGE SCALE GENOMIC DNA]</scope>
    <source>
        <strain evidence="1 2">120-4 pot B 10/14</strain>
    </source>
</reference>
<evidence type="ECO:0000313" key="2">
    <source>
        <dbReference type="Proteomes" id="UP000789901"/>
    </source>
</evidence>
<feature type="non-terminal residue" evidence="1">
    <location>
        <position position="1"/>
    </location>
</feature>
<dbReference type="Gene3D" id="3.30.465.10">
    <property type="match status" value="1"/>
</dbReference>
<proteinExistence type="predicted"/>
<evidence type="ECO:0000313" key="1">
    <source>
        <dbReference type="EMBL" id="CAG8842359.1"/>
    </source>
</evidence>
<dbReference type="InterPro" id="IPR016169">
    <property type="entry name" value="FAD-bd_PCMH_sub2"/>
</dbReference>